<feature type="transmembrane region" description="Helical" evidence="1">
    <location>
        <begin position="12"/>
        <end position="29"/>
    </location>
</feature>
<name>A0A1H7T311_HALLR</name>
<keyword evidence="1" id="KW-1133">Transmembrane helix</keyword>
<feature type="transmembrane region" description="Helical" evidence="1">
    <location>
        <begin position="66"/>
        <end position="88"/>
    </location>
</feature>
<evidence type="ECO:0000313" key="3">
    <source>
        <dbReference type="Proteomes" id="UP000183894"/>
    </source>
</evidence>
<dbReference type="AlphaFoldDB" id="A0A1H7T311"/>
<organism evidence="2 3">
    <name type="scientific">Haloferax larsenii</name>
    <dbReference type="NCBI Taxonomy" id="302484"/>
    <lineage>
        <taxon>Archaea</taxon>
        <taxon>Methanobacteriati</taxon>
        <taxon>Methanobacteriota</taxon>
        <taxon>Stenosarchaea group</taxon>
        <taxon>Halobacteria</taxon>
        <taxon>Halobacteriales</taxon>
        <taxon>Haloferacaceae</taxon>
        <taxon>Haloferax</taxon>
    </lineage>
</organism>
<feature type="transmembrane region" description="Helical" evidence="1">
    <location>
        <begin position="35"/>
        <end position="54"/>
    </location>
</feature>
<dbReference type="OrthoDB" id="380752at2157"/>
<gene>
    <name evidence="2" type="ORF">SAMN04488691_10816</name>
</gene>
<evidence type="ECO:0000313" key="2">
    <source>
        <dbReference type="EMBL" id="SEL78187.1"/>
    </source>
</evidence>
<keyword evidence="1" id="KW-0472">Membrane</keyword>
<reference evidence="2 3" key="1">
    <citation type="submission" date="2016-10" db="EMBL/GenBank/DDBJ databases">
        <authorList>
            <person name="de Groot N.N."/>
        </authorList>
    </citation>
    <scope>NUCLEOTIDE SEQUENCE [LARGE SCALE GENOMIC DNA]</scope>
    <source>
        <strain evidence="2 3">CDM_5</strain>
    </source>
</reference>
<accession>A0A1H7T311</accession>
<proteinExistence type="predicted"/>
<dbReference type="Proteomes" id="UP000183894">
    <property type="component" value="Unassembled WGS sequence"/>
</dbReference>
<evidence type="ECO:0000256" key="1">
    <source>
        <dbReference type="SAM" id="Phobius"/>
    </source>
</evidence>
<protein>
    <submittedName>
        <fullName evidence="2">Uncharacterized protein</fullName>
    </submittedName>
</protein>
<dbReference type="RefSeq" id="WP_074795646.1">
    <property type="nucleotide sequence ID" value="NZ_FOAD01000008.1"/>
</dbReference>
<feature type="transmembrane region" description="Helical" evidence="1">
    <location>
        <begin position="94"/>
        <end position="115"/>
    </location>
</feature>
<dbReference type="EMBL" id="FOAD01000008">
    <property type="protein sequence ID" value="SEL78187.1"/>
    <property type="molecule type" value="Genomic_DNA"/>
</dbReference>
<keyword evidence="1" id="KW-0812">Transmembrane</keyword>
<sequence>MSQSLTRIKFAVVGVVSLLIIGVLMRAGLAEGGPWGPFEAAAVAITMVAILLFKSTEAHLSTRQEGVALALLILLCLGIVAVDALIAGEAISGGLLGKIGIGLLVALAFVVWPSLSRRGTE</sequence>